<dbReference type="EMBL" id="JH668301">
    <property type="protein sequence ID" value="KAG6443312.1"/>
    <property type="molecule type" value="Genomic_DNA"/>
</dbReference>
<evidence type="ECO:0000313" key="1">
    <source>
        <dbReference type="EMBL" id="KAG6443312.1"/>
    </source>
</evidence>
<keyword evidence="2" id="KW-1185">Reference proteome</keyword>
<reference evidence="1" key="2">
    <citation type="submission" date="2020-12" db="EMBL/GenBank/DDBJ databases">
        <authorList>
            <person name="Kanost M."/>
        </authorList>
    </citation>
    <scope>NUCLEOTIDE SEQUENCE</scope>
</reference>
<dbReference type="AlphaFoldDB" id="A0A921YRB5"/>
<proteinExistence type="predicted"/>
<sequence length="147" mass="17073">MALLYHMGCFGKGSASRSKPSFRQHGDNVPQIMRRRQYMKRNYWYKKFSEPDEITESDKFLKELDELTAKIISDGEKLATEDVIDLVSSEEDDDEMQVLYKDGPGINHADYIVVVKHENIHNDWTSVLGHVRMANSTVKVLWRLLIL</sequence>
<protein>
    <submittedName>
        <fullName evidence="1">Uncharacterized protein</fullName>
    </submittedName>
</protein>
<gene>
    <name evidence="1" type="ORF">O3G_MSEX002796</name>
</gene>
<comment type="caution">
    <text evidence="1">The sequence shown here is derived from an EMBL/GenBank/DDBJ whole genome shotgun (WGS) entry which is preliminary data.</text>
</comment>
<evidence type="ECO:0000313" key="2">
    <source>
        <dbReference type="Proteomes" id="UP000791440"/>
    </source>
</evidence>
<dbReference type="Proteomes" id="UP000791440">
    <property type="component" value="Unassembled WGS sequence"/>
</dbReference>
<name>A0A921YRB5_MANSE</name>
<accession>A0A921YRB5</accession>
<reference evidence="1" key="1">
    <citation type="journal article" date="2016" name="Insect Biochem. Mol. Biol.">
        <title>Multifaceted biological insights from a draft genome sequence of the tobacco hornworm moth, Manduca sexta.</title>
        <authorList>
            <person name="Kanost M.R."/>
            <person name="Arrese E.L."/>
            <person name="Cao X."/>
            <person name="Chen Y.R."/>
            <person name="Chellapilla S."/>
            <person name="Goldsmith M.R."/>
            <person name="Grosse-Wilde E."/>
            <person name="Heckel D.G."/>
            <person name="Herndon N."/>
            <person name="Jiang H."/>
            <person name="Papanicolaou A."/>
            <person name="Qu J."/>
            <person name="Soulages J.L."/>
            <person name="Vogel H."/>
            <person name="Walters J."/>
            <person name="Waterhouse R.M."/>
            <person name="Ahn S.J."/>
            <person name="Almeida F.C."/>
            <person name="An C."/>
            <person name="Aqrawi P."/>
            <person name="Bretschneider A."/>
            <person name="Bryant W.B."/>
            <person name="Bucks S."/>
            <person name="Chao H."/>
            <person name="Chevignon G."/>
            <person name="Christen J.M."/>
            <person name="Clarke D.F."/>
            <person name="Dittmer N.T."/>
            <person name="Ferguson L.C.F."/>
            <person name="Garavelou S."/>
            <person name="Gordon K.H.J."/>
            <person name="Gunaratna R.T."/>
            <person name="Han Y."/>
            <person name="Hauser F."/>
            <person name="He Y."/>
            <person name="Heidel-Fischer H."/>
            <person name="Hirsh A."/>
            <person name="Hu Y."/>
            <person name="Jiang H."/>
            <person name="Kalra D."/>
            <person name="Klinner C."/>
            <person name="Konig C."/>
            <person name="Kovar C."/>
            <person name="Kroll A.R."/>
            <person name="Kuwar S.S."/>
            <person name="Lee S.L."/>
            <person name="Lehman R."/>
            <person name="Li K."/>
            <person name="Li Z."/>
            <person name="Liang H."/>
            <person name="Lovelace S."/>
            <person name="Lu Z."/>
            <person name="Mansfield J.H."/>
            <person name="McCulloch K.J."/>
            <person name="Mathew T."/>
            <person name="Morton B."/>
            <person name="Muzny D.M."/>
            <person name="Neunemann D."/>
            <person name="Ongeri F."/>
            <person name="Pauchet Y."/>
            <person name="Pu L.L."/>
            <person name="Pyrousis I."/>
            <person name="Rao X.J."/>
            <person name="Redding A."/>
            <person name="Roesel C."/>
            <person name="Sanchez-Gracia A."/>
            <person name="Schaack S."/>
            <person name="Shukla A."/>
            <person name="Tetreau G."/>
            <person name="Wang Y."/>
            <person name="Xiong G.H."/>
            <person name="Traut W."/>
            <person name="Walsh T.K."/>
            <person name="Worley K.C."/>
            <person name="Wu D."/>
            <person name="Wu W."/>
            <person name="Wu Y.Q."/>
            <person name="Zhang X."/>
            <person name="Zou Z."/>
            <person name="Zucker H."/>
            <person name="Briscoe A.D."/>
            <person name="Burmester T."/>
            <person name="Clem R.J."/>
            <person name="Feyereisen R."/>
            <person name="Grimmelikhuijzen C.J.P."/>
            <person name="Hamodrakas S.J."/>
            <person name="Hansson B.S."/>
            <person name="Huguet E."/>
            <person name="Jermiin L.S."/>
            <person name="Lan Q."/>
            <person name="Lehman H.K."/>
            <person name="Lorenzen M."/>
            <person name="Merzendorfer H."/>
            <person name="Michalopoulos I."/>
            <person name="Morton D.B."/>
            <person name="Muthukrishnan S."/>
            <person name="Oakeshott J.G."/>
            <person name="Palmer W."/>
            <person name="Park Y."/>
            <person name="Passarelli A.L."/>
            <person name="Rozas J."/>
            <person name="Schwartz L.M."/>
            <person name="Smith W."/>
            <person name="Southgate A."/>
            <person name="Vilcinskas A."/>
            <person name="Vogt R."/>
            <person name="Wang P."/>
            <person name="Werren J."/>
            <person name="Yu X.Q."/>
            <person name="Zhou J.J."/>
            <person name="Brown S.J."/>
            <person name="Scherer S.E."/>
            <person name="Richards S."/>
            <person name="Blissard G.W."/>
        </authorList>
    </citation>
    <scope>NUCLEOTIDE SEQUENCE</scope>
</reference>
<organism evidence="1 2">
    <name type="scientific">Manduca sexta</name>
    <name type="common">Tobacco hawkmoth</name>
    <name type="synonym">Tobacco hornworm</name>
    <dbReference type="NCBI Taxonomy" id="7130"/>
    <lineage>
        <taxon>Eukaryota</taxon>
        <taxon>Metazoa</taxon>
        <taxon>Ecdysozoa</taxon>
        <taxon>Arthropoda</taxon>
        <taxon>Hexapoda</taxon>
        <taxon>Insecta</taxon>
        <taxon>Pterygota</taxon>
        <taxon>Neoptera</taxon>
        <taxon>Endopterygota</taxon>
        <taxon>Lepidoptera</taxon>
        <taxon>Glossata</taxon>
        <taxon>Ditrysia</taxon>
        <taxon>Bombycoidea</taxon>
        <taxon>Sphingidae</taxon>
        <taxon>Sphinginae</taxon>
        <taxon>Sphingini</taxon>
        <taxon>Manduca</taxon>
    </lineage>
</organism>